<sequence length="161" mass="17009">MSIEARIAELGLALLQASEPKGNYIPFKRTGNLLYISGQLPLGPDGKVPERWTGKIGSKVTEAEGNAAARACLLTILSQARLALGSLDRLHACVRLGGFVNAEPDYTTPGAVVNGASDAIVDIMGEAGRHSRTTIGVATLPLEACVEVEAVFEISERPEHM</sequence>
<dbReference type="STRING" id="665118.SAMN02983003_2716"/>
<gene>
    <name evidence="2" type="ORF">SAMN02983003_2716</name>
</gene>
<keyword evidence="3" id="KW-1185">Reference proteome</keyword>
<proteinExistence type="predicted"/>
<dbReference type="Gene3D" id="3.30.1330.40">
    <property type="entry name" value="RutC-like"/>
    <property type="match status" value="1"/>
</dbReference>
<organism evidence="2 3">
    <name type="scientific">Devosia enhydra</name>
    <dbReference type="NCBI Taxonomy" id="665118"/>
    <lineage>
        <taxon>Bacteria</taxon>
        <taxon>Pseudomonadati</taxon>
        <taxon>Pseudomonadota</taxon>
        <taxon>Alphaproteobacteria</taxon>
        <taxon>Hyphomicrobiales</taxon>
        <taxon>Devosiaceae</taxon>
        <taxon>Devosia</taxon>
    </lineage>
</organism>
<dbReference type="SUPFAM" id="SSF55298">
    <property type="entry name" value="YjgF-like"/>
    <property type="match status" value="1"/>
</dbReference>
<dbReference type="EMBL" id="FPKU01000002">
    <property type="protein sequence ID" value="SFZ85551.1"/>
    <property type="molecule type" value="Genomic_DNA"/>
</dbReference>
<evidence type="ECO:0000313" key="3">
    <source>
        <dbReference type="Proteomes" id="UP000183447"/>
    </source>
</evidence>
<evidence type="ECO:0000313" key="2">
    <source>
        <dbReference type="EMBL" id="SFZ85551.1"/>
    </source>
</evidence>
<dbReference type="Proteomes" id="UP000183447">
    <property type="component" value="Unassembled WGS sequence"/>
</dbReference>
<reference evidence="2 3" key="1">
    <citation type="submission" date="2016-11" db="EMBL/GenBank/DDBJ databases">
        <authorList>
            <person name="Jaros S."/>
            <person name="Januszkiewicz K."/>
            <person name="Wedrychowicz H."/>
        </authorList>
    </citation>
    <scope>NUCLEOTIDE SEQUENCE [LARGE SCALE GENOMIC DNA]</scope>
    <source>
        <strain evidence="2 3">ATCC 23634</strain>
    </source>
</reference>
<dbReference type="PANTHER" id="PTHR43760:SF1">
    <property type="entry name" value="ENDORIBONUCLEASE L-PSP_CHORISMATE MUTASE-LIKE DOMAIN-CONTAINING PROTEIN"/>
    <property type="match status" value="1"/>
</dbReference>
<dbReference type="InterPro" id="IPR035959">
    <property type="entry name" value="RutC-like_sf"/>
</dbReference>
<dbReference type="PANTHER" id="PTHR43760">
    <property type="entry name" value="ENDORIBONUCLEASE-RELATED"/>
    <property type="match status" value="1"/>
</dbReference>
<dbReference type="OrthoDB" id="9806350at2"/>
<name>A0A1K2HZV0_9HYPH</name>
<accession>A0A1K2HZV0</accession>
<feature type="domain" description="Endoribonuclease L-PSP/chorismate mutase-like" evidence="1">
    <location>
        <begin position="4"/>
        <end position="146"/>
    </location>
</feature>
<dbReference type="CDD" id="cd02199">
    <property type="entry name" value="YjgF_YER057c_UK114_like_1"/>
    <property type="match status" value="1"/>
</dbReference>
<dbReference type="RefSeq" id="WP_072343911.1">
    <property type="nucleotide sequence ID" value="NZ_FPKU01000002.1"/>
</dbReference>
<evidence type="ECO:0000259" key="1">
    <source>
        <dbReference type="Pfam" id="PF14588"/>
    </source>
</evidence>
<dbReference type="InterPro" id="IPR013813">
    <property type="entry name" value="Endoribo_LPSP/chorism_mut-like"/>
</dbReference>
<dbReference type="Pfam" id="PF14588">
    <property type="entry name" value="YjgF_endoribonc"/>
    <property type="match status" value="1"/>
</dbReference>
<dbReference type="AlphaFoldDB" id="A0A1K2HZV0"/>
<protein>
    <submittedName>
        <fullName evidence="2">Enamine deaminase RidA, house cleaning of reactive enamine intermediates, YjgF/YER057c/UK114 family</fullName>
    </submittedName>
</protein>